<dbReference type="UniPathway" id="UPA00138"/>
<dbReference type="InterPro" id="IPR013785">
    <property type="entry name" value="Aldolase_TIM"/>
</dbReference>
<dbReference type="PROSITE" id="PS51440">
    <property type="entry name" value="TIM_2"/>
    <property type="match status" value="1"/>
</dbReference>
<accession>A0A4V2T3Q1</accession>
<feature type="active site" description="Proton acceptor" evidence="9">
    <location>
        <position position="164"/>
    </location>
</feature>
<name>A0A4V2T3Q1_9FIRM</name>
<evidence type="ECO:0000256" key="2">
    <source>
        <dbReference type="ARBA" id="ARBA00007422"/>
    </source>
</evidence>
<dbReference type="PANTHER" id="PTHR21139">
    <property type="entry name" value="TRIOSEPHOSPHATE ISOMERASE"/>
    <property type="match status" value="1"/>
</dbReference>
<evidence type="ECO:0000313" key="11">
    <source>
        <dbReference type="EMBL" id="TCQ02144.1"/>
    </source>
</evidence>
<comment type="pathway">
    <text evidence="1 9 10">Carbohydrate degradation; glycolysis; D-glyceraldehyde 3-phosphate from glycerone phosphate: step 1/1.</text>
</comment>
<feature type="active site" description="Electrophile" evidence="9">
    <location>
        <position position="94"/>
    </location>
</feature>
<gene>
    <name evidence="9" type="primary">tpiA</name>
    <name evidence="11" type="ORF">EDD79_101824</name>
</gene>
<protein>
    <recommendedName>
        <fullName evidence="4 9">Triosephosphate isomerase</fullName>
        <shortName evidence="9">TIM</shortName>
        <shortName evidence="9">TPI</shortName>
        <ecNumber evidence="3 9">5.3.1.1</ecNumber>
    </recommendedName>
    <alternativeName>
        <fullName evidence="9">Triose-phosphate isomerase</fullName>
    </alternativeName>
</protein>
<evidence type="ECO:0000256" key="6">
    <source>
        <dbReference type="ARBA" id="ARBA00022490"/>
    </source>
</evidence>
<dbReference type="InterPro" id="IPR035990">
    <property type="entry name" value="TIM_sf"/>
</dbReference>
<comment type="subcellular location">
    <subcellularLocation>
        <location evidence="9 10">Cytoplasm</location>
    </subcellularLocation>
</comment>
<dbReference type="Gene3D" id="3.20.20.70">
    <property type="entry name" value="Aldolase class I"/>
    <property type="match status" value="1"/>
</dbReference>
<dbReference type="GO" id="GO:0019563">
    <property type="term" value="P:glycerol catabolic process"/>
    <property type="evidence" value="ECO:0007669"/>
    <property type="project" value="TreeGrafter"/>
</dbReference>
<dbReference type="GO" id="GO:0006096">
    <property type="term" value="P:glycolytic process"/>
    <property type="evidence" value="ECO:0007669"/>
    <property type="project" value="UniProtKB-UniRule"/>
</dbReference>
<keyword evidence="12" id="KW-1185">Reference proteome</keyword>
<evidence type="ECO:0000256" key="7">
    <source>
        <dbReference type="ARBA" id="ARBA00023152"/>
    </source>
</evidence>
<proteinExistence type="inferred from homology"/>
<comment type="pathway">
    <text evidence="9 10">Carbohydrate biosynthesis; gluconeogenesis.</text>
</comment>
<feature type="binding site" evidence="9">
    <location>
        <position position="170"/>
    </location>
    <ligand>
        <name>substrate</name>
    </ligand>
</feature>
<keyword evidence="7 9" id="KW-0324">Glycolysis</keyword>
<feature type="binding site" evidence="9">
    <location>
        <position position="210"/>
    </location>
    <ligand>
        <name>substrate</name>
    </ligand>
</feature>
<feature type="binding site" evidence="9">
    <location>
        <begin position="9"/>
        <end position="11"/>
    </location>
    <ligand>
        <name>substrate</name>
    </ligand>
</feature>
<dbReference type="InterPro" id="IPR022896">
    <property type="entry name" value="TrioseP_Isoase_bac/euk"/>
</dbReference>
<dbReference type="OrthoDB" id="9809429at2"/>
<keyword evidence="5 9" id="KW-0312">Gluconeogenesis</keyword>
<evidence type="ECO:0000256" key="8">
    <source>
        <dbReference type="ARBA" id="ARBA00023235"/>
    </source>
</evidence>
<dbReference type="FunFam" id="3.20.20.70:FF:000016">
    <property type="entry name" value="Triosephosphate isomerase"/>
    <property type="match status" value="1"/>
</dbReference>
<dbReference type="RefSeq" id="WP_132848546.1">
    <property type="nucleotide sequence ID" value="NZ_CP058648.1"/>
</dbReference>
<comment type="caution">
    <text evidence="11">The sequence shown here is derived from an EMBL/GenBank/DDBJ whole genome shotgun (WGS) entry which is preliminary data.</text>
</comment>
<dbReference type="GO" id="GO:0005829">
    <property type="term" value="C:cytosol"/>
    <property type="evidence" value="ECO:0007669"/>
    <property type="project" value="TreeGrafter"/>
</dbReference>
<dbReference type="GO" id="GO:0004807">
    <property type="term" value="F:triose-phosphate isomerase activity"/>
    <property type="evidence" value="ECO:0007669"/>
    <property type="project" value="UniProtKB-UniRule"/>
</dbReference>
<dbReference type="HAMAP" id="MF_00147_B">
    <property type="entry name" value="TIM_B"/>
    <property type="match status" value="1"/>
</dbReference>
<evidence type="ECO:0000256" key="3">
    <source>
        <dbReference type="ARBA" id="ARBA00011940"/>
    </source>
</evidence>
<dbReference type="EC" id="5.3.1.1" evidence="3 9"/>
<sequence>MRRPLIAGNWKMNGNKELASKLILELKEESLKTDVEIVVCCPFTLLSLGEDLCKESNLKLGAQNLHWEEKGAFTGEISAQMLLEHNVSYVIIGHSERREYFNETNEIVNKKVLNAIESGLKPILCVGETLEEKNAGKTNSKVSEQVLKALRGVDNLNNITIAYEPIWAIGTGKTPTPQEANEVISYIRNTISKELGEEVSEEIRILYGGSVNGSNASEFLNEEDIDGALVGGASLKVDEFIEIVNF</sequence>
<evidence type="ECO:0000256" key="10">
    <source>
        <dbReference type="RuleBase" id="RU363013"/>
    </source>
</evidence>
<comment type="subunit">
    <text evidence="9 10">Homodimer.</text>
</comment>
<keyword evidence="8 9" id="KW-0413">Isomerase</keyword>
<dbReference type="UniPathway" id="UPA00109">
    <property type="reaction ID" value="UER00189"/>
</dbReference>
<dbReference type="InterPro" id="IPR000652">
    <property type="entry name" value="Triosephosphate_isomerase"/>
</dbReference>
<dbReference type="PROSITE" id="PS00171">
    <property type="entry name" value="TIM_1"/>
    <property type="match status" value="1"/>
</dbReference>
<dbReference type="Proteomes" id="UP000295504">
    <property type="component" value="Unassembled WGS sequence"/>
</dbReference>
<dbReference type="Pfam" id="PF00121">
    <property type="entry name" value="TIM"/>
    <property type="match status" value="1"/>
</dbReference>
<keyword evidence="6 9" id="KW-0963">Cytoplasm</keyword>
<evidence type="ECO:0000256" key="1">
    <source>
        <dbReference type="ARBA" id="ARBA00004680"/>
    </source>
</evidence>
<organism evidence="11 12">
    <name type="scientific">Serpentinicella alkaliphila</name>
    <dbReference type="NCBI Taxonomy" id="1734049"/>
    <lineage>
        <taxon>Bacteria</taxon>
        <taxon>Bacillati</taxon>
        <taxon>Bacillota</taxon>
        <taxon>Clostridia</taxon>
        <taxon>Peptostreptococcales</taxon>
        <taxon>Natronincolaceae</taxon>
        <taxon>Serpentinicella</taxon>
    </lineage>
</organism>
<comment type="similarity">
    <text evidence="2 9 10">Belongs to the triosephosphate isomerase family.</text>
</comment>
<comment type="catalytic activity">
    <reaction evidence="9 10">
        <text>D-glyceraldehyde 3-phosphate = dihydroxyacetone phosphate</text>
        <dbReference type="Rhea" id="RHEA:18585"/>
        <dbReference type="ChEBI" id="CHEBI:57642"/>
        <dbReference type="ChEBI" id="CHEBI:59776"/>
        <dbReference type="EC" id="5.3.1.1"/>
    </reaction>
</comment>
<dbReference type="AlphaFoldDB" id="A0A4V2T3Q1"/>
<feature type="binding site" evidence="9">
    <location>
        <begin position="231"/>
        <end position="232"/>
    </location>
    <ligand>
        <name>substrate</name>
    </ligand>
</feature>
<dbReference type="GO" id="GO:0006094">
    <property type="term" value="P:gluconeogenesis"/>
    <property type="evidence" value="ECO:0007669"/>
    <property type="project" value="UniProtKB-UniRule"/>
</dbReference>
<dbReference type="PANTHER" id="PTHR21139:SF42">
    <property type="entry name" value="TRIOSEPHOSPHATE ISOMERASE"/>
    <property type="match status" value="1"/>
</dbReference>
<dbReference type="SUPFAM" id="SSF51351">
    <property type="entry name" value="Triosephosphate isomerase (TIM)"/>
    <property type="match status" value="1"/>
</dbReference>
<evidence type="ECO:0000256" key="5">
    <source>
        <dbReference type="ARBA" id="ARBA00022432"/>
    </source>
</evidence>
<dbReference type="NCBIfam" id="TIGR00419">
    <property type="entry name" value="tim"/>
    <property type="match status" value="1"/>
</dbReference>
<comment type="function">
    <text evidence="9">Involved in the gluconeogenesis. Catalyzes stereospecifically the conversion of dihydroxyacetone phosphate (DHAP) to D-glyceraldehyde-3-phosphate (G3P).</text>
</comment>
<dbReference type="InterPro" id="IPR020861">
    <property type="entry name" value="Triosephosphate_isomerase_AS"/>
</dbReference>
<evidence type="ECO:0000313" key="12">
    <source>
        <dbReference type="Proteomes" id="UP000295504"/>
    </source>
</evidence>
<dbReference type="CDD" id="cd00311">
    <property type="entry name" value="TIM"/>
    <property type="match status" value="1"/>
</dbReference>
<dbReference type="GO" id="GO:0046166">
    <property type="term" value="P:glyceraldehyde-3-phosphate biosynthetic process"/>
    <property type="evidence" value="ECO:0007669"/>
    <property type="project" value="TreeGrafter"/>
</dbReference>
<evidence type="ECO:0000256" key="9">
    <source>
        <dbReference type="HAMAP-Rule" id="MF_00147"/>
    </source>
</evidence>
<reference evidence="11 12" key="1">
    <citation type="submission" date="2019-03" db="EMBL/GenBank/DDBJ databases">
        <title>Genomic Encyclopedia of Type Strains, Phase IV (KMG-IV): sequencing the most valuable type-strain genomes for metagenomic binning, comparative biology and taxonomic classification.</title>
        <authorList>
            <person name="Goeker M."/>
        </authorList>
    </citation>
    <scope>NUCLEOTIDE SEQUENCE [LARGE SCALE GENOMIC DNA]</scope>
    <source>
        <strain evidence="11 12">DSM 100013</strain>
    </source>
</reference>
<evidence type="ECO:0000256" key="4">
    <source>
        <dbReference type="ARBA" id="ARBA00019397"/>
    </source>
</evidence>
<dbReference type="EMBL" id="SLYC01000018">
    <property type="protein sequence ID" value="TCQ02144.1"/>
    <property type="molecule type" value="Genomic_DNA"/>
</dbReference>